<accession>F4KXI7</accession>
<dbReference type="KEGG" id="hhy:Halhy_2485"/>
<name>F4KXI7_HALH1</name>
<evidence type="ECO:0000313" key="4">
    <source>
        <dbReference type="Proteomes" id="UP000008461"/>
    </source>
</evidence>
<dbReference type="Proteomes" id="UP000008461">
    <property type="component" value="Chromosome"/>
</dbReference>
<keyword evidence="1" id="KW-0732">Signal</keyword>
<evidence type="ECO:0000256" key="1">
    <source>
        <dbReference type="SAM" id="SignalP"/>
    </source>
</evidence>
<dbReference type="PROSITE" id="PS51257">
    <property type="entry name" value="PROKAR_LIPOPROTEIN"/>
    <property type="match status" value="1"/>
</dbReference>
<dbReference type="EMBL" id="CP002691">
    <property type="protein sequence ID" value="AEE50358.1"/>
    <property type="molecule type" value="Genomic_DNA"/>
</dbReference>
<dbReference type="NCBIfam" id="TIGR04183">
    <property type="entry name" value="Por_Secre_tail"/>
    <property type="match status" value="1"/>
</dbReference>
<proteinExistence type="predicted"/>
<dbReference type="OrthoDB" id="1447653at2"/>
<feature type="domain" description="Secretion system C-terminal sorting" evidence="2">
    <location>
        <begin position="169"/>
        <end position="231"/>
    </location>
</feature>
<dbReference type="AlphaFoldDB" id="F4KXI7"/>
<dbReference type="RefSeq" id="WP_013764907.1">
    <property type="nucleotide sequence ID" value="NC_015510.1"/>
</dbReference>
<evidence type="ECO:0000313" key="3">
    <source>
        <dbReference type="EMBL" id="AEE50358.1"/>
    </source>
</evidence>
<dbReference type="InterPro" id="IPR026444">
    <property type="entry name" value="Secre_tail"/>
</dbReference>
<dbReference type="STRING" id="760192.Halhy_2485"/>
<dbReference type="HOGENOM" id="CLU_1136805_0_0_10"/>
<feature type="chain" id="PRO_5003316209" description="Secretion system C-terminal sorting domain-containing protein" evidence="1">
    <location>
        <begin position="20"/>
        <end position="244"/>
    </location>
</feature>
<organism evidence="3 4">
    <name type="scientific">Haliscomenobacter hydrossis (strain ATCC 27775 / DSM 1100 / LMG 10767 / O)</name>
    <dbReference type="NCBI Taxonomy" id="760192"/>
    <lineage>
        <taxon>Bacteria</taxon>
        <taxon>Pseudomonadati</taxon>
        <taxon>Bacteroidota</taxon>
        <taxon>Saprospiria</taxon>
        <taxon>Saprospirales</taxon>
        <taxon>Haliscomenobacteraceae</taxon>
        <taxon>Haliscomenobacter</taxon>
    </lineage>
</organism>
<dbReference type="Pfam" id="PF18962">
    <property type="entry name" value="Por_Secre_tail"/>
    <property type="match status" value="1"/>
</dbReference>
<keyword evidence="4" id="KW-1185">Reference proteome</keyword>
<evidence type="ECO:0000259" key="2">
    <source>
        <dbReference type="Pfam" id="PF18962"/>
    </source>
</evidence>
<gene>
    <name evidence="3" type="ordered locus">Halhy_2485</name>
</gene>
<sequence length="244" mass="27180">MKHNLLFAFFLVFSLACVAQTGGLTFSSTNAKKDAPVDLTDPFLDVQVPITITNTGKDTAKIIWRRLSLNGPSKWGTRVCDNNNCYDEIVSSNLDPKLRLNEPFVIAPGKKADLIMYFLPYGTAGTGKISLHLAFAAKPDTVIASLNYEANIRSIATSTRDIQQANVQLFPNPSTDYFQINRLDNIDHLILYNVLGRKMREYTAQEGGRYRLTGLPDGIYLVALVNDQKGVLRTLRVQKKGLRP</sequence>
<feature type="signal peptide" evidence="1">
    <location>
        <begin position="1"/>
        <end position="19"/>
    </location>
</feature>
<reference key="2">
    <citation type="submission" date="2011-04" db="EMBL/GenBank/DDBJ databases">
        <title>Complete sequence of chromosome of Haliscomenobacter hydrossis DSM 1100.</title>
        <authorList>
            <consortium name="US DOE Joint Genome Institute (JGI-PGF)"/>
            <person name="Lucas S."/>
            <person name="Han J."/>
            <person name="Lapidus A."/>
            <person name="Bruce D."/>
            <person name="Goodwin L."/>
            <person name="Pitluck S."/>
            <person name="Peters L."/>
            <person name="Kyrpides N."/>
            <person name="Mavromatis K."/>
            <person name="Ivanova N."/>
            <person name="Ovchinnikova G."/>
            <person name="Pagani I."/>
            <person name="Daligault H."/>
            <person name="Detter J.C."/>
            <person name="Han C."/>
            <person name="Land M."/>
            <person name="Hauser L."/>
            <person name="Markowitz V."/>
            <person name="Cheng J.-F."/>
            <person name="Hugenholtz P."/>
            <person name="Woyke T."/>
            <person name="Wu D."/>
            <person name="Verbarg S."/>
            <person name="Frueling A."/>
            <person name="Brambilla E."/>
            <person name="Klenk H.-P."/>
            <person name="Eisen J.A."/>
        </authorList>
    </citation>
    <scope>NUCLEOTIDE SEQUENCE</scope>
    <source>
        <strain>DSM 1100</strain>
    </source>
</reference>
<protein>
    <recommendedName>
        <fullName evidence="2">Secretion system C-terminal sorting domain-containing protein</fullName>
    </recommendedName>
</protein>
<reference evidence="3 4" key="1">
    <citation type="journal article" date="2011" name="Stand. Genomic Sci.">
        <title>Complete genome sequence of Haliscomenobacter hydrossis type strain (O).</title>
        <authorList>
            <consortium name="US DOE Joint Genome Institute (JGI-PGF)"/>
            <person name="Daligault H."/>
            <person name="Lapidus A."/>
            <person name="Zeytun A."/>
            <person name="Nolan M."/>
            <person name="Lucas S."/>
            <person name="Del Rio T.G."/>
            <person name="Tice H."/>
            <person name="Cheng J.F."/>
            <person name="Tapia R."/>
            <person name="Han C."/>
            <person name="Goodwin L."/>
            <person name="Pitluck S."/>
            <person name="Liolios K."/>
            <person name="Pagani I."/>
            <person name="Ivanova N."/>
            <person name="Huntemann M."/>
            <person name="Mavromatis K."/>
            <person name="Mikhailova N."/>
            <person name="Pati A."/>
            <person name="Chen A."/>
            <person name="Palaniappan K."/>
            <person name="Land M."/>
            <person name="Hauser L."/>
            <person name="Brambilla E.M."/>
            <person name="Rohde M."/>
            <person name="Verbarg S."/>
            <person name="Goker M."/>
            <person name="Bristow J."/>
            <person name="Eisen J.A."/>
            <person name="Markowitz V."/>
            <person name="Hugenholtz P."/>
            <person name="Kyrpides N.C."/>
            <person name="Klenk H.P."/>
            <person name="Woyke T."/>
        </authorList>
    </citation>
    <scope>NUCLEOTIDE SEQUENCE [LARGE SCALE GENOMIC DNA]</scope>
    <source>
        <strain evidence="4">ATCC 27775 / DSM 1100 / LMG 10767 / O</strain>
    </source>
</reference>